<comment type="caution">
    <text evidence="5">The sequence shown here is derived from an EMBL/GenBank/DDBJ whole genome shotgun (WGS) entry which is preliminary data.</text>
</comment>
<dbReference type="Gene3D" id="1.10.10.10">
    <property type="entry name" value="Winged helix-like DNA-binding domain superfamily/Winged helix DNA-binding domain"/>
    <property type="match status" value="1"/>
</dbReference>
<protein>
    <submittedName>
        <fullName evidence="5">Metalloregulator ArsR/SmtB family transcription factor</fullName>
    </submittedName>
</protein>
<keyword evidence="3" id="KW-0804">Transcription</keyword>
<dbReference type="PROSITE" id="PS50987">
    <property type="entry name" value="HTH_ARSR_2"/>
    <property type="match status" value="1"/>
</dbReference>
<proteinExistence type="predicted"/>
<evidence type="ECO:0000313" key="5">
    <source>
        <dbReference type="EMBL" id="MDO0825136.1"/>
    </source>
</evidence>
<gene>
    <name evidence="5" type="ORF">M8H41_20095</name>
</gene>
<evidence type="ECO:0000256" key="3">
    <source>
        <dbReference type="ARBA" id="ARBA00023163"/>
    </source>
</evidence>
<feature type="domain" description="HTH arsR-type" evidence="4">
    <location>
        <begin position="1"/>
        <end position="101"/>
    </location>
</feature>
<dbReference type="SUPFAM" id="SSF46785">
    <property type="entry name" value="Winged helix' DNA-binding domain"/>
    <property type="match status" value="1"/>
</dbReference>
<keyword evidence="1" id="KW-0805">Transcription regulation</keyword>
<reference evidence="5" key="1">
    <citation type="submission" date="2022-05" db="EMBL/GenBank/DDBJ databases">
        <title>Expanded diversity of anoxic marine methylotrophy in a Black Sea sulfate reducing microorganism.</title>
        <authorList>
            <person name="Fischer P.Q."/>
            <person name="Stams A.J.M."/>
            <person name="Villanueva L."/>
            <person name="Sousa D.Z."/>
        </authorList>
    </citation>
    <scope>NUCLEOTIDE SEQUENCE</scope>
    <source>
        <strain evidence="5">P130</strain>
    </source>
</reference>
<dbReference type="InterPro" id="IPR036390">
    <property type="entry name" value="WH_DNA-bd_sf"/>
</dbReference>
<dbReference type="InterPro" id="IPR036388">
    <property type="entry name" value="WH-like_DNA-bd_sf"/>
</dbReference>
<dbReference type="SMART" id="SM00418">
    <property type="entry name" value="HTH_ARSR"/>
    <property type="match status" value="1"/>
</dbReference>
<accession>A0ABT8QZ33</accession>
<dbReference type="RefSeq" id="WP_302049807.1">
    <property type="nucleotide sequence ID" value="NZ_JAMJEV010000021.1"/>
</dbReference>
<dbReference type="CDD" id="cd00090">
    <property type="entry name" value="HTH_ARSR"/>
    <property type="match status" value="1"/>
</dbReference>
<dbReference type="PANTHER" id="PTHR33154">
    <property type="entry name" value="TRANSCRIPTIONAL REGULATOR, ARSR FAMILY"/>
    <property type="match status" value="1"/>
</dbReference>
<organism evidence="5 6">
    <name type="scientific">Desulfosporosinus nitroreducens</name>
    <dbReference type="NCBI Taxonomy" id="2018668"/>
    <lineage>
        <taxon>Bacteria</taxon>
        <taxon>Bacillati</taxon>
        <taxon>Bacillota</taxon>
        <taxon>Clostridia</taxon>
        <taxon>Eubacteriales</taxon>
        <taxon>Desulfitobacteriaceae</taxon>
        <taxon>Desulfosporosinus</taxon>
    </lineage>
</organism>
<dbReference type="NCBIfam" id="NF033788">
    <property type="entry name" value="HTH_metalloreg"/>
    <property type="match status" value="1"/>
</dbReference>
<dbReference type="InterPro" id="IPR051081">
    <property type="entry name" value="HTH_MetalResp_TranReg"/>
</dbReference>
<name>A0ABT8QZ33_9FIRM</name>
<keyword evidence="6" id="KW-1185">Reference proteome</keyword>
<dbReference type="Proteomes" id="UP001176021">
    <property type="component" value="Unassembled WGS sequence"/>
</dbReference>
<dbReference type="Pfam" id="PF01022">
    <property type="entry name" value="HTH_5"/>
    <property type="match status" value="1"/>
</dbReference>
<sequence length="104" mass="11579">MDIKKTAKIFKALSNSNRLELYIKIAEAYETGFETGGECCVADIMGCLNIGAPTISHHIKELANADLITTEKRGKFLICRINEQLVAEVGKMLVLNRLDKNPIR</sequence>
<dbReference type="PANTHER" id="PTHR33154:SF18">
    <property type="entry name" value="ARSENICAL RESISTANCE OPERON REPRESSOR"/>
    <property type="match status" value="1"/>
</dbReference>
<evidence type="ECO:0000256" key="1">
    <source>
        <dbReference type="ARBA" id="ARBA00023015"/>
    </source>
</evidence>
<dbReference type="EMBL" id="JAMJEV010000021">
    <property type="protein sequence ID" value="MDO0825136.1"/>
    <property type="molecule type" value="Genomic_DNA"/>
</dbReference>
<keyword evidence="2" id="KW-0238">DNA-binding</keyword>
<evidence type="ECO:0000256" key="2">
    <source>
        <dbReference type="ARBA" id="ARBA00023125"/>
    </source>
</evidence>
<evidence type="ECO:0000259" key="4">
    <source>
        <dbReference type="PROSITE" id="PS50987"/>
    </source>
</evidence>
<evidence type="ECO:0000313" key="6">
    <source>
        <dbReference type="Proteomes" id="UP001176021"/>
    </source>
</evidence>
<dbReference type="InterPro" id="IPR011991">
    <property type="entry name" value="ArsR-like_HTH"/>
</dbReference>
<dbReference type="InterPro" id="IPR001845">
    <property type="entry name" value="HTH_ArsR_DNA-bd_dom"/>
</dbReference>